<reference evidence="1 2" key="1">
    <citation type="journal article" date="2023" name="Sci. Data">
        <title>Genome assembly of the Korean intertidal mud-creeper Batillaria attramentaria.</title>
        <authorList>
            <person name="Patra A.K."/>
            <person name="Ho P.T."/>
            <person name="Jun S."/>
            <person name="Lee S.J."/>
            <person name="Kim Y."/>
            <person name="Won Y.J."/>
        </authorList>
    </citation>
    <scope>NUCLEOTIDE SEQUENCE [LARGE SCALE GENOMIC DNA]</scope>
    <source>
        <strain evidence="1">Wonlab-2016</strain>
    </source>
</reference>
<sequence>MISSAPAGQGNYGNVVTDRRVTAGQLTQTTVQRCTAGALPMIWEQSALTGLPGLLADGLIIAPLGGVTEGRVEREQRQDVLVLAACLFSQLLFEYHSLRQPCISGLAPGRKLSHEWPPDVSDAESRHVWRQPV</sequence>
<comment type="caution">
    <text evidence="1">The sequence shown here is derived from an EMBL/GenBank/DDBJ whole genome shotgun (WGS) entry which is preliminary data.</text>
</comment>
<keyword evidence="2" id="KW-1185">Reference proteome</keyword>
<dbReference type="EMBL" id="JACVVK020000076">
    <property type="protein sequence ID" value="KAK7495328.1"/>
    <property type="molecule type" value="Genomic_DNA"/>
</dbReference>
<proteinExistence type="predicted"/>
<dbReference type="AlphaFoldDB" id="A0ABD0L7P0"/>
<organism evidence="1 2">
    <name type="scientific">Batillaria attramentaria</name>
    <dbReference type="NCBI Taxonomy" id="370345"/>
    <lineage>
        <taxon>Eukaryota</taxon>
        <taxon>Metazoa</taxon>
        <taxon>Spiralia</taxon>
        <taxon>Lophotrochozoa</taxon>
        <taxon>Mollusca</taxon>
        <taxon>Gastropoda</taxon>
        <taxon>Caenogastropoda</taxon>
        <taxon>Sorbeoconcha</taxon>
        <taxon>Cerithioidea</taxon>
        <taxon>Batillariidae</taxon>
        <taxon>Batillaria</taxon>
    </lineage>
</organism>
<evidence type="ECO:0000313" key="2">
    <source>
        <dbReference type="Proteomes" id="UP001519460"/>
    </source>
</evidence>
<accession>A0ABD0L7P0</accession>
<name>A0ABD0L7P0_9CAEN</name>
<gene>
    <name evidence="1" type="ORF">BaRGS_00013510</name>
</gene>
<protein>
    <submittedName>
        <fullName evidence="1">Uncharacterized protein</fullName>
    </submittedName>
</protein>
<dbReference type="Proteomes" id="UP001519460">
    <property type="component" value="Unassembled WGS sequence"/>
</dbReference>
<evidence type="ECO:0000313" key="1">
    <source>
        <dbReference type="EMBL" id="KAK7495328.1"/>
    </source>
</evidence>